<dbReference type="Proteomes" id="UP000273807">
    <property type="component" value="Unassembled WGS sequence"/>
</dbReference>
<evidence type="ECO:0000313" key="2">
    <source>
        <dbReference type="Proteomes" id="UP000273807"/>
    </source>
</evidence>
<dbReference type="Gene3D" id="1.25.40.290">
    <property type="entry name" value="ARM repeat domains"/>
    <property type="match status" value="1"/>
</dbReference>
<sequence length="152" mass="16874">MTGEFAIRRLLAADLDRALAVVRTWTAHPDEHVRRLASEGTRPYLPWAVRVPALRARPAATIPLLDALYRDPHEYVRRSVANHLNDLARHAPDAVLETAAGWLAEPDANTAWVVRHGLRTLVKKANPGALALELQINGIRSGHTEFMVEAET</sequence>
<dbReference type="PROSITE" id="PS50077">
    <property type="entry name" value="HEAT_REPEAT"/>
    <property type="match status" value="1"/>
</dbReference>
<evidence type="ECO:0008006" key="3">
    <source>
        <dbReference type="Google" id="ProtNLM"/>
    </source>
</evidence>
<dbReference type="Pfam" id="PF08713">
    <property type="entry name" value="DNA_alkylation"/>
    <property type="match status" value="1"/>
</dbReference>
<evidence type="ECO:0000313" key="1">
    <source>
        <dbReference type="EMBL" id="RNL59764.1"/>
    </source>
</evidence>
<keyword evidence="2" id="KW-1185">Reference proteome</keyword>
<name>A0A3N0C8G6_9MICC</name>
<accession>A0A3N0C8G6</accession>
<dbReference type="InterPro" id="IPR021133">
    <property type="entry name" value="HEAT_type_2"/>
</dbReference>
<dbReference type="AlphaFoldDB" id="A0A3N0C8G6"/>
<comment type="caution">
    <text evidence="1">The sequence shown here is derived from an EMBL/GenBank/DDBJ whole genome shotgun (WGS) entry which is preliminary data.</text>
</comment>
<dbReference type="OrthoDB" id="9797162at2"/>
<dbReference type="InterPro" id="IPR014825">
    <property type="entry name" value="DNA_alkylation"/>
</dbReference>
<organism evidence="1 2">
    <name type="scientific">Arthrobacter oryzae</name>
    <dbReference type="NCBI Taxonomy" id="409290"/>
    <lineage>
        <taxon>Bacteria</taxon>
        <taxon>Bacillati</taxon>
        <taxon>Actinomycetota</taxon>
        <taxon>Actinomycetes</taxon>
        <taxon>Micrococcales</taxon>
        <taxon>Micrococcaceae</taxon>
        <taxon>Arthrobacter</taxon>
    </lineage>
</organism>
<gene>
    <name evidence="1" type="ORF">D7003_01995</name>
</gene>
<dbReference type="EMBL" id="RBED01000034">
    <property type="protein sequence ID" value="RNL59764.1"/>
    <property type="molecule type" value="Genomic_DNA"/>
</dbReference>
<dbReference type="RefSeq" id="WP_123253830.1">
    <property type="nucleotide sequence ID" value="NZ_RBED01000034.1"/>
</dbReference>
<proteinExistence type="predicted"/>
<reference evidence="1 2" key="1">
    <citation type="submission" date="2018-10" db="EMBL/GenBank/DDBJ databases">
        <title>Genome sequencing of Arthrobacter oryzae TNB02.</title>
        <authorList>
            <person name="Cho Y.-J."/>
            <person name="Cho A."/>
            <person name="Kim O.-S."/>
        </authorList>
    </citation>
    <scope>NUCLEOTIDE SEQUENCE [LARGE SCALE GENOMIC DNA]</scope>
    <source>
        <strain evidence="1 2">TNB02</strain>
    </source>
</reference>
<dbReference type="InterPro" id="IPR016024">
    <property type="entry name" value="ARM-type_fold"/>
</dbReference>
<protein>
    <recommendedName>
        <fullName evidence="3">DNA alkylation repair protein</fullName>
    </recommendedName>
</protein>
<dbReference type="SUPFAM" id="SSF48371">
    <property type="entry name" value="ARM repeat"/>
    <property type="match status" value="1"/>
</dbReference>